<dbReference type="InterPro" id="IPR036961">
    <property type="entry name" value="Kinesin_motor_dom_sf"/>
</dbReference>
<sequence>ALADHLQRHSRPEVKTEQEISILEIYNEKIHDLLAERNNKGQLQNLRIREHPNMGPYVEGLSKVQINEMTRLDAIIAQGIANRKTAENEVHLRSSRSHVICTIYYHETTSESNYYKDFTSKLSLIDLAGSEKAHRTANFQRFDEGRKINLSLSSLSTVISRLADKSQKDNPDADVITNSSHSTVNSTRSSRQSGIHSSSSIHIPYRNSKLTWLLSDSLGGNARTTMIATLSPSYLQYQETLNTLRYAQQAKLIVNQPKLNMDSSAIYIRQLLDEITILKKQLHERNQCLRLPNINWKTSGKLQFYQPGLRRSSEACRCMPHHPQQCESVTAYHEHSPSVGGTFRNSDIQVSDSDYLPLNGALHQTRGHQGERTKVKPIIHCLVDTSASCLESTTSSVVPPHHSVSSQRESEGVFADRMKSGAVRQRDNSKGLKAAPYPGVLRKMSQKFKRSKRHYYTVANKSHKLVKRLCLSSPLRDRMQGVKQCRIKSTTKPNIQVRKRSARILLSDRINENGLDECSNLFMTTGFPVSDTFGVSVQRVFLLPPRKTYKEIARHSITHMCLLENVVENKYPCDRSINTITTAHTSPTDDVSSPSTMNSHDRGIIQSEDADATVSFGNGELDITTCSTHFNDSLDGSDNSSDSSLWRNLDDSSLPTSVDQRGSEIKSLHTDMVNAVLLKRRYSIWMVIFFSRDKCVSQVPIQTASVTRHFKFIRDSIRDWMGFMIAARKSRYCVFVPECGKIRGATAIPQTMDLKDPKRRADGCWSDRCCDVLNSKGCSSQIQQSCGNSTRQSNAAGHSNCNFIKFRLIALRVLFLVQAEIDGGSDNKAVERAQWYIKSPSSTRQLYYPGDKEKGVGRGKKICLPPYQVKAKLRSSYTRVSFEQAQVLPSQTVILCFDAFLAQVQCVPPNTCSVMDAFEIQFVDQEGSPSKNESRNRPVVARFLSTYVNRMFLVQTTERLCERQLGINVRCLSGLAVQYYFKTDRHIISPKVGTPEEYSRCLHICHWELKAIITLVQLATAKSPELRSRERPYGKKTQLLDLVLEVQKYGKCLSIKSPKSFKRSVLACLPNI</sequence>
<accession>G7YT94</accession>
<protein>
    <submittedName>
        <fullName evidence="6">Kinesin-like protein KIF13B</fullName>
    </submittedName>
</protein>
<feature type="region of interest" description="Disordered" evidence="4">
    <location>
        <begin position="394"/>
        <end position="414"/>
    </location>
</feature>
<dbReference type="InterPro" id="IPR027417">
    <property type="entry name" value="P-loop_NTPase"/>
</dbReference>
<dbReference type="PRINTS" id="PR00380">
    <property type="entry name" value="KINESINHEAVY"/>
</dbReference>
<feature type="compositionally biased region" description="Low complexity" evidence="4">
    <location>
        <begin position="394"/>
        <end position="406"/>
    </location>
</feature>
<dbReference type="Pfam" id="PF00225">
    <property type="entry name" value="Kinesin"/>
    <property type="match status" value="1"/>
</dbReference>
<dbReference type="Gene3D" id="3.40.850.10">
    <property type="entry name" value="Kinesin motor domain"/>
    <property type="match status" value="1"/>
</dbReference>
<reference evidence="6" key="1">
    <citation type="journal article" date="2011" name="Genome Biol.">
        <title>The draft genome of the carcinogenic human liver fluke Clonorchis sinensis.</title>
        <authorList>
            <person name="Wang X."/>
            <person name="Chen W."/>
            <person name="Huang Y."/>
            <person name="Sun J."/>
            <person name="Men J."/>
            <person name="Liu H."/>
            <person name="Luo F."/>
            <person name="Guo L."/>
            <person name="Lv X."/>
            <person name="Deng C."/>
            <person name="Zhou C."/>
            <person name="Fan Y."/>
            <person name="Li X."/>
            <person name="Huang L."/>
            <person name="Hu Y."/>
            <person name="Liang C."/>
            <person name="Hu X."/>
            <person name="Xu J."/>
            <person name="Yu X."/>
        </authorList>
    </citation>
    <scope>NUCLEOTIDE SEQUENCE [LARGE SCALE GENOMIC DNA]</scope>
    <source>
        <strain evidence="6">Henan</strain>
    </source>
</reference>
<comment type="similarity">
    <text evidence="3">Belongs to the TRAFAC class myosin-kinesin ATPase superfamily. Kinesin family.</text>
</comment>
<keyword evidence="1" id="KW-0547">Nucleotide-binding</keyword>
<dbReference type="InterPro" id="IPR001752">
    <property type="entry name" value="Kinesin_motor_dom"/>
</dbReference>
<organism evidence="6 7">
    <name type="scientific">Clonorchis sinensis</name>
    <name type="common">Chinese liver fluke</name>
    <dbReference type="NCBI Taxonomy" id="79923"/>
    <lineage>
        <taxon>Eukaryota</taxon>
        <taxon>Metazoa</taxon>
        <taxon>Spiralia</taxon>
        <taxon>Lophotrochozoa</taxon>
        <taxon>Platyhelminthes</taxon>
        <taxon>Trematoda</taxon>
        <taxon>Digenea</taxon>
        <taxon>Opisthorchiida</taxon>
        <taxon>Opisthorchiata</taxon>
        <taxon>Opisthorchiidae</taxon>
        <taxon>Clonorchis</taxon>
    </lineage>
</organism>
<dbReference type="Proteomes" id="UP000008909">
    <property type="component" value="Unassembled WGS sequence"/>
</dbReference>
<reference key="2">
    <citation type="submission" date="2011-10" db="EMBL/GenBank/DDBJ databases">
        <title>The genome and transcriptome sequence of Clonorchis sinensis provide insights into the carcinogenic liver fluke.</title>
        <authorList>
            <person name="Wang X."/>
            <person name="Huang Y."/>
            <person name="Chen W."/>
            <person name="Liu H."/>
            <person name="Guo L."/>
            <person name="Chen Y."/>
            <person name="Luo F."/>
            <person name="Zhou W."/>
            <person name="Sun J."/>
            <person name="Mao Q."/>
            <person name="Liang P."/>
            <person name="Zhou C."/>
            <person name="Tian Y."/>
            <person name="Men J."/>
            <person name="Lv X."/>
            <person name="Huang L."/>
            <person name="Zhou J."/>
            <person name="Hu Y."/>
            <person name="Li R."/>
            <person name="Zhang F."/>
            <person name="Lei H."/>
            <person name="Li X."/>
            <person name="Hu X."/>
            <person name="Liang C."/>
            <person name="Xu J."/>
            <person name="Wu Z."/>
            <person name="Yu X."/>
        </authorList>
    </citation>
    <scope>NUCLEOTIDE SEQUENCE</scope>
    <source>
        <strain>Henan</strain>
    </source>
</reference>
<dbReference type="AlphaFoldDB" id="G7YT94"/>
<dbReference type="SUPFAM" id="SSF52540">
    <property type="entry name" value="P-loop containing nucleoside triphosphate hydrolases"/>
    <property type="match status" value="1"/>
</dbReference>
<keyword evidence="2" id="KW-0067">ATP-binding</keyword>
<evidence type="ECO:0000256" key="4">
    <source>
        <dbReference type="SAM" id="MobiDB-lite"/>
    </source>
</evidence>
<feature type="region of interest" description="Disordered" evidence="4">
    <location>
        <begin position="166"/>
        <end position="199"/>
    </location>
</feature>
<dbReference type="GO" id="GO:0005524">
    <property type="term" value="F:ATP binding"/>
    <property type="evidence" value="ECO:0007669"/>
    <property type="project" value="UniProtKB-KW"/>
</dbReference>
<evidence type="ECO:0000256" key="2">
    <source>
        <dbReference type="ARBA" id="ARBA00022840"/>
    </source>
</evidence>
<keyword evidence="7" id="KW-1185">Reference proteome</keyword>
<dbReference type="EMBL" id="DF144176">
    <property type="protein sequence ID" value="GAA56174.1"/>
    <property type="molecule type" value="Genomic_DNA"/>
</dbReference>
<feature type="compositionally biased region" description="Low complexity" evidence="4">
    <location>
        <begin position="585"/>
        <end position="596"/>
    </location>
</feature>
<evidence type="ECO:0000313" key="7">
    <source>
        <dbReference type="Proteomes" id="UP000008909"/>
    </source>
</evidence>
<gene>
    <name evidence="6" type="ORF">CLF_110196</name>
</gene>
<dbReference type="PROSITE" id="PS00411">
    <property type="entry name" value="KINESIN_MOTOR_1"/>
    <property type="match status" value="1"/>
</dbReference>
<dbReference type="InterPro" id="IPR019821">
    <property type="entry name" value="Kinesin_motor_CS"/>
</dbReference>
<dbReference type="PROSITE" id="PS50067">
    <property type="entry name" value="KINESIN_MOTOR_2"/>
    <property type="match status" value="1"/>
</dbReference>
<dbReference type="PANTHER" id="PTHR47117">
    <property type="entry name" value="STAR-RELATED LIPID TRANSFER PROTEIN 9"/>
    <property type="match status" value="1"/>
</dbReference>
<dbReference type="GO" id="GO:0008017">
    <property type="term" value="F:microtubule binding"/>
    <property type="evidence" value="ECO:0007669"/>
    <property type="project" value="InterPro"/>
</dbReference>
<evidence type="ECO:0000313" key="6">
    <source>
        <dbReference type="EMBL" id="GAA56174.1"/>
    </source>
</evidence>
<dbReference type="GO" id="GO:0003777">
    <property type="term" value="F:microtubule motor activity"/>
    <property type="evidence" value="ECO:0007669"/>
    <property type="project" value="InterPro"/>
</dbReference>
<evidence type="ECO:0000259" key="5">
    <source>
        <dbReference type="PROSITE" id="PS50067"/>
    </source>
</evidence>
<evidence type="ECO:0000256" key="3">
    <source>
        <dbReference type="PROSITE-ProRule" id="PRU00283"/>
    </source>
</evidence>
<feature type="domain" description="Kinesin motor" evidence="5">
    <location>
        <begin position="1"/>
        <end position="253"/>
    </location>
</feature>
<dbReference type="GO" id="GO:0007018">
    <property type="term" value="P:microtubule-based movement"/>
    <property type="evidence" value="ECO:0007669"/>
    <property type="project" value="InterPro"/>
</dbReference>
<feature type="region of interest" description="Disordered" evidence="4">
    <location>
        <begin position="581"/>
        <end position="601"/>
    </location>
</feature>
<evidence type="ECO:0000256" key="1">
    <source>
        <dbReference type="ARBA" id="ARBA00022741"/>
    </source>
</evidence>
<dbReference type="SMART" id="SM00129">
    <property type="entry name" value="KISc"/>
    <property type="match status" value="1"/>
</dbReference>
<comment type="caution">
    <text evidence="3">Lacks conserved residue(s) required for the propagation of feature annotation.</text>
</comment>
<proteinExistence type="inferred from homology"/>
<feature type="non-terminal residue" evidence="6">
    <location>
        <position position="1"/>
    </location>
</feature>
<name>G7YT94_CLOSI</name>
<feature type="compositionally biased region" description="Low complexity" evidence="4">
    <location>
        <begin position="177"/>
        <end position="199"/>
    </location>
</feature>